<dbReference type="InterPro" id="IPR005144">
    <property type="entry name" value="ATP-cone_dom"/>
</dbReference>
<dbReference type="Gene3D" id="3.40.1350.10">
    <property type="match status" value="1"/>
</dbReference>
<keyword evidence="2 3" id="KW-0067">ATP-binding</keyword>
<evidence type="ECO:0000259" key="4">
    <source>
        <dbReference type="PROSITE" id="PS51161"/>
    </source>
</evidence>
<organism evidence="5 6">
    <name type="scientific">Candidatus Liptonbacteria bacterium CG11_big_fil_rev_8_21_14_0_20_35_14</name>
    <dbReference type="NCBI Taxonomy" id="1974634"/>
    <lineage>
        <taxon>Bacteria</taxon>
        <taxon>Candidatus Liptoniibacteriota</taxon>
    </lineage>
</organism>
<comment type="caution">
    <text evidence="5">The sequence shown here is derived from an EMBL/GenBank/DDBJ whole genome shotgun (WGS) entry which is preliminary data.</text>
</comment>
<dbReference type="AlphaFoldDB" id="A0A2H0N6W9"/>
<dbReference type="PROSITE" id="PS51161">
    <property type="entry name" value="ATP_CONE"/>
    <property type="match status" value="1"/>
</dbReference>
<dbReference type="EMBL" id="PCWO01000048">
    <property type="protein sequence ID" value="PIR04644.1"/>
    <property type="molecule type" value="Genomic_DNA"/>
</dbReference>
<sequence>MKIVRADGSTQEFKSYKLKNSLERSGASQSLASQITKEIALNLKPGDTTLAIYNKAFKLLKSYEKPVASRYSLKQAIMALGPTGYPFEQLVGRLFEYQGFKVTYPDFMMGRCVGHEIDVLALKDGQRLAIEAKFHNQPGVKSDVKTALYIKARCDDLREAPNGKNIECVIVTNTKFTKDAEQYAECAKVRLIGWGYPKGLGIEKMLEESGIMPITVLISLNKKEKDLLLQNNIVVCGDILKNTKILQSFGISGGKIKSCVDEIDKILSI</sequence>
<evidence type="ECO:0000256" key="2">
    <source>
        <dbReference type="ARBA" id="ARBA00022840"/>
    </source>
</evidence>
<dbReference type="Pfam" id="PF04471">
    <property type="entry name" value="Mrr_cat"/>
    <property type="match status" value="1"/>
</dbReference>
<evidence type="ECO:0000256" key="3">
    <source>
        <dbReference type="PROSITE-ProRule" id="PRU00492"/>
    </source>
</evidence>
<proteinExistence type="predicted"/>
<evidence type="ECO:0000313" key="6">
    <source>
        <dbReference type="Proteomes" id="UP000229893"/>
    </source>
</evidence>
<evidence type="ECO:0000256" key="1">
    <source>
        <dbReference type="ARBA" id="ARBA00022741"/>
    </source>
</evidence>
<dbReference type="SUPFAM" id="SSF52980">
    <property type="entry name" value="Restriction endonuclease-like"/>
    <property type="match status" value="1"/>
</dbReference>
<dbReference type="InterPro" id="IPR011856">
    <property type="entry name" value="tRNA_endonuc-like_dom_sf"/>
</dbReference>
<reference evidence="5 6" key="1">
    <citation type="submission" date="2017-09" db="EMBL/GenBank/DDBJ databases">
        <title>Depth-based differentiation of microbial function through sediment-hosted aquifers and enrichment of novel symbionts in the deep terrestrial subsurface.</title>
        <authorList>
            <person name="Probst A.J."/>
            <person name="Ladd B."/>
            <person name="Jarett J.K."/>
            <person name="Geller-Mcgrath D.E."/>
            <person name="Sieber C.M."/>
            <person name="Emerson J.B."/>
            <person name="Anantharaman K."/>
            <person name="Thomas B.C."/>
            <person name="Malmstrom R."/>
            <person name="Stieglmeier M."/>
            <person name="Klingl A."/>
            <person name="Woyke T."/>
            <person name="Ryan C.M."/>
            <person name="Banfield J.F."/>
        </authorList>
    </citation>
    <scope>NUCLEOTIDE SEQUENCE [LARGE SCALE GENOMIC DNA]</scope>
    <source>
        <strain evidence="5">CG11_big_fil_rev_8_21_14_0_20_35_14</strain>
    </source>
</reference>
<keyword evidence="1 3" id="KW-0547">Nucleotide-binding</keyword>
<dbReference type="InterPro" id="IPR007560">
    <property type="entry name" value="Restrct_endonuc_IV_Mrr"/>
</dbReference>
<name>A0A2H0N6W9_9BACT</name>
<dbReference type="GO" id="GO:0009307">
    <property type="term" value="P:DNA restriction-modification system"/>
    <property type="evidence" value="ECO:0007669"/>
    <property type="project" value="InterPro"/>
</dbReference>
<accession>A0A2H0N6W9</accession>
<dbReference type="GO" id="GO:0005524">
    <property type="term" value="F:ATP binding"/>
    <property type="evidence" value="ECO:0007669"/>
    <property type="project" value="UniProtKB-UniRule"/>
</dbReference>
<dbReference type="InterPro" id="IPR011335">
    <property type="entry name" value="Restrct_endonuc-II-like"/>
</dbReference>
<dbReference type="GO" id="GO:0004519">
    <property type="term" value="F:endonuclease activity"/>
    <property type="evidence" value="ECO:0007669"/>
    <property type="project" value="InterPro"/>
</dbReference>
<protein>
    <submittedName>
        <fullName evidence="5">ATPase</fullName>
    </submittedName>
</protein>
<feature type="domain" description="ATP-cone" evidence="4">
    <location>
        <begin position="1"/>
        <end position="105"/>
    </location>
</feature>
<evidence type="ECO:0000313" key="5">
    <source>
        <dbReference type="EMBL" id="PIR04644.1"/>
    </source>
</evidence>
<dbReference type="GO" id="GO:0003677">
    <property type="term" value="F:DNA binding"/>
    <property type="evidence" value="ECO:0007669"/>
    <property type="project" value="InterPro"/>
</dbReference>
<dbReference type="Proteomes" id="UP000229893">
    <property type="component" value="Unassembled WGS sequence"/>
</dbReference>
<gene>
    <name evidence="5" type="ORF">COV57_03345</name>
</gene>